<accession>A0A1W5CXB1</accession>
<sequence>MSSNTGEERLLTYYADIHYYFSEPTPRPLHHRFDKASYLYLYRDNSANRGRLEIANNVATPEQDAFTGYLDQVQVTMSYKHPTLCTVAVDALHTTAGPTSPIPQLEERHWRLPSTDPRDEGKFLFRLHTLDIYFWKVEDARAFIDAIGKILRQEQLRILDAPLAPATDEAVMSPVVQQLENVAFTDPAYHNGQTRNSRTALTEMSIPSTVSTKQPQRDEHQEPRAATKSPEAYAPLAYNPAAPPAPEPIKHREKTPPPPESESGTGLAAAAYNDHVTAYAPPTTQHQTSFTPQVPQLRSPQVYPGPPQQASSGASVSSSTIFPNSPSPFAQGQRTSSVSYPPPPPQNATGKTSPYPQQHTPSFAPPPQNPTAHLYGGGVTPMDSPVTEVIGNSYVDHSKQPLQHLQPQYADYLQTHPAPQEPVGGYSNYQYGQPQHHHSHHSHGDPNDIHSQVYRPTEEEAKSHGGHRKKSSAGPGQQAGKIEEKVDRAEKGVNRFFKKLEKKIG</sequence>
<feature type="compositionally biased region" description="Polar residues" evidence="1">
    <location>
        <begin position="347"/>
        <end position="361"/>
    </location>
</feature>
<dbReference type="AlphaFoldDB" id="A0A1W5CXB1"/>
<feature type="compositionally biased region" description="Basic and acidic residues" evidence="1">
    <location>
        <begin position="481"/>
        <end position="491"/>
    </location>
</feature>
<feature type="compositionally biased region" description="Polar residues" evidence="1">
    <location>
        <begin position="282"/>
        <end position="299"/>
    </location>
</feature>
<feature type="compositionally biased region" description="Polar residues" evidence="1">
    <location>
        <begin position="191"/>
        <end position="214"/>
    </location>
</feature>
<evidence type="ECO:0000256" key="1">
    <source>
        <dbReference type="SAM" id="MobiDB-lite"/>
    </source>
</evidence>
<dbReference type="EMBL" id="FWEW01000736">
    <property type="protein sequence ID" value="SLM35513.1"/>
    <property type="molecule type" value="Genomic_DNA"/>
</dbReference>
<feature type="compositionally biased region" description="Polar residues" evidence="1">
    <location>
        <begin position="320"/>
        <end position="339"/>
    </location>
</feature>
<evidence type="ECO:0000313" key="3">
    <source>
        <dbReference type="Proteomes" id="UP000192927"/>
    </source>
</evidence>
<protein>
    <submittedName>
        <fullName evidence="2">Uncharacterized protein</fullName>
    </submittedName>
</protein>
<feature type="region of interest" description="Disordered" evidence="1">
    <location>
        <begin position="415"/>
        <end position="491"/>
    </location>
</feature>
<feature type="compositionally biased region" description="Low complexity" evidence="1">
    <location>
        <begin position="230"/>
        <end position="240"/>
    </location>
</feature>
<keyword evidence="3" id="KW-1185">Reference proteome</keyword>
<reference evidence="3" key="1">
    <citation type="submission" date="2017-03" db="EMBL/GenBank/DDBJ databases">
        <authorList>
            <person name="Sharma R."/>
            <person name="Thines M."/>
        </authorList>
    </citation>
    <scope>NUCLEOTIDE SEQUENCE [LARGE SCALE GENOMIC DNA]</scope>
</reference>
<evidence type="ECO:0000313" key="2">
    <source>
        <dbReference type="EMBL" id="SLM35513.1"/>
    </source>
</evidence>
<dbReference type="Proteomes" id="UP000192927">
    <property type="component" value="Unassembled WGS sequence"/>
</dbReference>
<name>A0A1W5CXB1_9LECA</name>
<feature type="compositionally biased region" description="Low complexity" evidence="1">
    <location>
        <begin position="310"/>
        <end position="319"/>
    </location>
</feature>
<proteinExistence type="predicted"/>
<feature type="compositionally biased region" description="Basic and acidic residues" evidence="1">
    <location>
        <begin position="215"/>
        <end position="225"/>
    </location>
</feature>
<feature type="region of interest" description="Disordered" evidence="1">
    <location>
        <begin position="281"/>
        <end position="384"/>
    </location>
</feature>
<feature type="region of interest" description="Disordered" evidence="1">
    <location>
        <begin position="187"/>
        <end position="266"/>
    </location>
</feature>
<organism evidence="2 3">
    <name type="scientific">Lasallia pustulata</name>
    <dbReference type="NCBI Taxonomy" id="136370"/>
    <lineage>
        <taxon>Eukaryota</taxon>
        <taxon>Fungi</taxon>
        <taxon>Dikarya</taxon>
        <taxon>Ascomycota</taxon>
        <taxon>Pezizomycotina</taxon>
        <taxon>Lecanoromycetes</taxon>
        <taxon>OSLEUM clade</taxon>
        <taxon>Umbilicariomycetidae</taxon>
        <taxon>Umbilicariales</taxon>
        <taxon>Umbilicariaceae</taxon>
        <taxon>Lasallia</taxon>
    </lineage>
</organism>